<dbReference type="PANTHER" id="PTHR16121">
    <property type="entry name" value="CAP-SPECIFIC MRNA (NUCLEOSIDE-2'-O-)-METHYLTRANSFERASE 1-RELATED"/>
    <property type="match status" value="1"/>
</dbReference>
<feature type="transmembrane region" description="Helical" evidence="8">
    <location>
        <begin position="643"/>
        <end position="665"/>
    </location>
</feature>
<dbReference type="EC" id="2.1.1.296" evidence="1"/>
<dbReference type="Proteomes" id="UP000694941">
    <property type="component" value="Unplaced"/>
</dbReference>
<dbReference type="InterPro" id="IPR050851">
    <property type="entry name" value="mRNA_Cap_2O-Ribose_MeTrfase"/>
</dbReference>
<evidence type="ECO:0000313" key="12">
    <source>
        <dbReference type="RefSeq" id="XP_022245742.1"/>
    </source>
</evidence>
<evidence type="ECO:0000259" key="9">
    <source>
        <dbReference type="PROSITE" id="PS51614"/>
    </source>
</evidence>
<proteinExistence type="predicted"/>
<evidence type="ECO:0000256" key="2">
    <source>
        <dbReference type="ARBA" id="ARBA00021134"/>
    </source>
</evidence>
<evidence type="ECO:0000256" key="6">
    <source>
        <dbReference type="ARBA" id="ARBA00049477"/>
    </source>
</evidence>
<keyword evidence="4 7" id="KW-0808">Transferase</keyword>
<evidence type="ECO:0000313" key="11">
    <source>
        <dbReference type="RefSeq" id="XP_013778114.1"/>
    </source>
</evidence>
<dbReference type="SUPFAM" id="SSF53335">
    <property type="entry name" value="S-adenosyl-L-methionine-dependent methyltransferases"/>
    <property type="match status" value="1"/>
</dbReference>
<evidence type="ECO:0000256" key="5">
    <source>
        <dbReference type="ARBA" id="ARBA00022691"/>
    </source>
</evidence>
<comment type="catalytic activity">
    <reaction evidence="6">
        <text>a 5'-end (N(7)-methyl 5'-triphosphoguanosine)-(2'-O-methyl-ribonucleoside)-(ribonucleotide) in mRNA + S-adenosyl-L-methionine = a 5'-end (N(7)-methyl 5'-triphosphoguanosine)-(2'-O-methyl-ribonucleoside)-(2'-O-methyl-ribonucleotide) in mRNA + S-adenosyl-L-homocysteine + H(+)</text>
        <dbReference type="Rhea" id="RHEA:67024"/>
        <dbReference type="Rhea" id="RHEA-COMP:17169"/>
        <dbReference type="Rhea" id="RHEA-COMP:17170"/>
        <dbReference type="ChEBI" id="CHEBI:15378"/>
        <dbReference type="ChEBI" id="CHEBI:57856"/>
        <dbReference type="ChEBI" id="CHEBI:59789"/>
        <dbReference type="ChEBI" id="CHEBI:167612"/>
        <dbReference type="ChEBI" id="CHEBI:167614"/>
        <dbReference type="EC" id="2.1.1.296"/>
    </reaction>
</comment>
<protein>
    <recommendedName>
        <fullName evidence="2">Cap-specific mRNA (nucleoside-2'-O-)-methyltransferase 2</fullName>
        <ecNumber evidence="1">2.1.1.296</ecNumber>
    </recommendedName>
</protein>
<gene>
    <name evidence="11 12" type="primary">LOC106462714</name>
</gene>
<feature type="domain" description="Adrift-type SAM-dependent 2'-O-MTase" evidence="9">
    <location>
        <begin position="91"/>
        <end position="300"/>
    </location>
</feature>
<keyword evidence="10" id="KW-1185">Reference proteome</keyword>
<name>A0ABM1SQ36_LIMPO</name>
<dbReference type="RefSeq" id="XP_013778114.1">
    <property type="nucleotide sequence ID" value="XM_013922660.2"/>
</dbReference>
<dbReference type="InterPro" id="IPR025807">
    <property type="entry name" value="Adrift-typ_MeTrfase"/>
</dbReference>
<dbReference type="RefSeq" id="XP_022245742.1">
    <property type="nucleotide sequence ID" value="XM_022390034.1"/>
</dbReference>
<dbReference type="GeneID" id="106462714"/>
<dbReference type="Gene3D" id="3.40.50.12760">
    <property type="match status" value="2"/>
</dbReference>
<keyword evidence="3 7" id="KW-0489">Methyltransferase</keyword>
<dbReference type="PROSITE" id="PS51614">
    <property type="entry name" value="SAM_MT_ADRIFT"/>
    <property type="match status" value="1"/>
</dbReference>
<keyword evidence="8" id="KW-0812">Transmembrane</keyword>
<dbReference type="Pfam" id="PF01728">
    <property type="entry name" value="FtsJ"/>
    <property type="match status" value="1"/>
</dbReference>
<organism evidence="10 12">
    <name type="scientific">Limulus polyphemus</name>
    <name type="common">Atlantic horseshoe crab</name>
    <dbReference type="NCBI Taxonomy" id="6850"/>
    <lineage>
        <taxon>Eukaryota</taxon>
        <taxon>Metazoa</taxon>
        <taxon>Ecdysozoa</taxon>
        <taxon>Arthropoda</taxon>
        <taxon>Chelicerata</taxon>
        <taxon>Merostomata</taxon>
        <taxon>Xiphosura</taxon>
        <taxon>Limulidae</taxon>
        <taxon>Limulus</taxon>
    </lineage>
</organism>
<feature type="binding site" evidence="7">
    <location>
        <position position="126"/>
    </location>
    <ligand>
        <name>S-adenosyl-L-methionine</name>
        <dbReference type="ChEBI" id="CHEBI:59789"/>
    </ligand>
</feature>
<keyword evidence="8" id="KW-0472">Membrane</keyword>
<feature type="binding site" evidence="7">
    <location>
        <position position="213"/>
    </location>
    <ligand>
        <name>S-adenosyl-L-methionine</name>
        <dbReference type="ChEBI" id="CHEBI:59789"/>
    </ligand>
</feature>
<feature type="active site" description="Proton acceptor" evidence="7">
    <location>
        <position position="253"/>
    </location>
</feature>
<keyword evidence="8" id="KW-1133">Transmembrane helix</keyword>
<reference evidence="11 12" key="1">
    <citation type="submission" date="2025-05" db="UniProtKB">
        <authorList>
            <consortium name="RefSeq"/>
        </authorList>
    </citation>
    <scope>IDENTIFICATION</scope>
    <source>
        <tissue evidence="11 12">Muscle</tissue>
    </source>
</reference>
<sequence length="758" mass="87986">MNTKFSDDARHLFEKKFQFRSERPKWVLPSLDVCFKKPLWSIPELMNLKDKLNATKDLLEGKILHDWHQHTTYTNKAGNIISAVRKRARPELLTQAWCKFYEILKSYPVVPDTLMLRTLHLCEAPGAFITSLNHFLQSEEKFTELKWTANTLNPYYEGNGSDTTIFDDRFIFPTLRNWVFGKDNTGNVMNQGFLDDLLEITEMKGLFHMVTADGSIDCSFHPGEQERLVAPLNFAEVILALHVLAAGGSFVVKKFTLYECESICCMYLLNCVFEQVNVYKPATSKSGNSEVYIVCLKYMGKENLISFLKLAQSIIGKQYLSNAMFPLECLPHGFLEQLENCCRLFKGYQEITIKENLRLWDHMSDQDSSFLHHVKDECVNLFFQKYNIRYIETCKRIIKDRRPNVNTLGQNFKVMTEPSKSNDSNWQDILREITDHFKKCFPDSDYEFSERTDCVIEWECGVPINYERINSKKWVTTGATFRNVWSSKFCQQPLLNLFHRLKDHVQSVKQRNAKDFFSTEWDWSKLSQIIAKQLRPRWQYKEVCILYSDSSKMTAVVNGLKSAFPKTQELCFQVGKGELKQKCSEVHVQKVIILDTVSWLDSDMEEHGINFKQYLIRECIEILETLNKDDLLVVVVKDILSRFIVGFMYLLANLFLTVISVPLALESTVDTPQVWMFGRFSTSNKVIIVQSHLKFVMEKLVQLQKTTGTTVLEVCPLSHLCEEPFYSFVVKRNFVCLKKRIEGMIAAEDRDEGESSTT</sequence>
<evidence type="ECO:0000256" key="1">
    <source>
        <dbReference type="ARBA" id="ARBA00012770"/>
    </source>
</evidence>
<keyword evidence="5 7" id="KW-0949">S-adenosyl-L-methionine</keyword>
<evidence type="ECO:0000256" key="8">
    <source>
        <dbReference type="SAM" id="Phobius"/>
    </source>
</evidence>
<evidence type="ECO:0000256" key="4">
    <source>
        <dbReference type="ARBA" id="ARBA00022679"/>
    </source>
</evidence>
<dbReference type="PANTHER" id="PTHR16121:SF2">
    <property type="entry name" value="CAP-SPECIFIC MRNA (NUCLEOSIDE-2'-O-)-METHYLTRANSFERASE 2"/>
    <property type="match status" value="1"/>
</dbReference>
<evidence type="ECO:0000256" key="7">
    <source>
        <dbReference type="PROSITE-ProRule" id="PRU00946"/>
    </source>
</evidence>
<comment type="caution">
    <text evidence="7">Lacks conserved residue(s) required for the propagation of feature annotation.</text>
</comment>
<accession>A0ABM1SQ36</accession>
<dbReference type="InterPro" id="IPR002877">
    <property type="entry name" value="RNA_MeTrfase_FtsJ_dom"/>
</dbReference>
<dbReference type="InterPro" id="IPR029063">
    <property type="entry name" value="SAM-dependent_MTases_sf"/>
</dbReference>
<evidence type="ECO:0000313" key="10">
    <source>
        <dbReference type="Proteomes" id="UP000694941"/>
    </source>
</evidence>
<evidence type="ECO:0000256" key="3">
    <source>
        <dbReference type="ARBA" id="ARBA00022603"/>
    </source>
</evidence>